<keyword evidence="1" id="KW-0446">Lipid-binding</keyword>
<dbReference type="PROSITE" id="PS51228">
    <property type="entry name" value="ACB_2"/>
    <property type="match status" value="1"/>
</dbReference>
<name>A0A1K1NC81_9BACT</name>
<dbReference type="Pfam" id="PF00887">
    <property type="entry name" value="ACBP"/>
    <property type="match status" value="1"/>
</dbReference>
<reference evidence="4 6" key="2">
    <citation type="submission" date="2023-11" db="EMBL/GenBank/DDBJ databases">
        <title>MicrobeMod: A computational toolkit for identifying prokaryotic methylation and restriction-modification with nanopore sequencing.</title>
        <authorList>
            <person name="Crits-Christoph A."/>
            <person name="Kang S.C."/>
            <person name="Lee H."/>
            <person name="Ostrov N."/>
        </authorList>
    </citation>
    <scope>NUCLEOTIDE SEQUENCE [LARGE SCALE GENOMIC DNA]</scope>
    <source>
        <strain evidence="4 6">ATCC 23090</strain>
    </source>
</reference>
<dbReference type="EMBL" id="CP140154">
    <property type="protein sequence ID" value="WQG91026.1"/>
    <property type="molecule type" value="Genomic_DNA"/>
</dbReference>
<accession>A0A1K1NC81</accession>
<dbReference type="PROSITE" id="PS00880">
    <property type="entry name" value="ACB_1"/>
    <property type="match status" value="1"/>
</dbReference>
<dbReference type="STRING" id="1004.SAMN05661012_01179"/>
<dbReference type="PANTHER" id="PTHR23310:SF62">
    <property type="entry name" value="ACYL-COA BINDING PROTEIN 1, ISOFORM A"/>
    <property type="match status" value="1"/>
</dbReference>
<dbReference type="PANTHER" id="PTHR23310">
    <property type="entry name" value="ACYL-COA-BINDING PROTEIN, ACBP"/>
    <property type="match status" value="1"/>
</dbReference>
<dbReference type="PRINTS" id="PR00689">
    <property type="entry name" value="ACOABINDINGP"/>
</dbReference>
<dbReference type="InterPro" id="IPR035984">
    <property type="entry name" value="Acyl-CoA-binding_sf"/>
</dbReference>
<dbReference type="InterPro" id="IPR022408">
    <property type="entry name" value="Acyl-CoA-binding_prot_CS"/>
</dbReference>
<dbReference type="AlphaFoldDB" id="A0A1K1NC81"/>
<dbReference type="GO" id="GO:0006631">
    <property type="term" value="P:fatty acid metabolic process"/>
    <property type="evidence" value="ECO:0007669"/>
    <property type="project" value="TreeGrafter"/>
</dbReference>
<feature type="domain" description="ACB" evidence="2">
    <location>
        <begin position="3"/>
        <end position="85"/>
    </location>
</feature>
<dbReference type="InterPro" id="IPR000582">
    <property type="entry name" value="Acyl-CoA-binding_protein"/>
</dbReference>
<proteinExistence type="predicted"/>
<evidence type="ECO:0000313" key="5">
    <source>
        <dbReference type="Proteomes" id="UP000183788"/>
    </source>
</evidence>
<evidence type="ECO:0000256" key="1">
    <source>
        <dbReference type="ARBA" id="ARBA00023121"/>
    </source>
</evidence>
<evidence type="ECO:0000313" key="4">
    <source>
        <dbReference type="EMBL" id="WQG91026.1"/>
    </source>
</evidence>
<dbReference type="GO" id="GO:0000062">
    <property type="term" value="F:fatty-acyl-CoA binding"/>
    <property type="evidence" value="ECO:0007669"/>
    <property type="project" value="InterPro"/>
</dbReference>
<gene>
    <name evidence="3" type="ORF">SAMN05661012_01179</name>
    <name evidence="4" type="ORF">SR876_05920</name>
</gene>
<evidence type="ECO:0000313" key="6">
    <source>
        <dbReference type="Proteomes" id="UP001326715"/>
    </source>
</evidence>
<dbReference type="InterPro" id="IPR014352">
    <property type="entry name" value="FERM/acyl-CoA-bd_prot_sf"/>
</dbReference>
<dbReference type="RefSeq" id="WP_072357742.1">
    <property type="nucleotide sequence ID" value="NZ_CBHWAX010000026.1"/>
</dbReference>
<dbReference type="SUPFAM" id="SSF47027">
    <property type="entry name" value="Acyl-CoA binding protein"/>
    <property type="match status" value="1"/>
</dbReference>
<evidence type="ECO:0000313" key="3">
    <source>
        <dbReference type="EMBL" id="SFW32963.1"/>
    </source>
</evidence>
<dbReference type="Proteomes" id="UP000183788">
    <property type="component" value="Unassembled WGS sequence"/>
</dbReference>
<protein>
    <submittedName>
        <fullName evidence="3">Acyl-CoA-binding protein</fullName>
    </submittedName>
</protein>
<evidence type="ECO:0000259" key="2">
    <source>
        <dbReference type="PROSITE" id="PS51228"/>
    </source>
</evidence>
<dbReference type="EMBL" id="FPIZ01000003">
    <property type="protein sequence ID" value="SFW32963.1"/>
    <property type="molecule type" value="Genomic_DNA"/>
</dbReference>
<dbReference type="OrthoDB" id="981216at2"/>
<dbReference type="Gene3D" id="1.20.80.10">
    <property type="match status" value="1"/>
</dbReference>
<dbReference type="Proteomes" id="UP001326715">
    <property type="component" value="Chromosome"/>
</dbReference>
<keyword evidence="6" id="KW-1185">Reference proteome</keyword>
<reference evidence="3 5" key="1">
    <citation type="submission" date="2016-11" db="EMBL/GenBank/DDBJ databases">
        <authorList>
            <person name="Jaros S."/>
            <person name="Januszkiewicz K."/>
            <person name="Wedrychowicz H."/>
        </authorList>
    </citation>
    <scope>NUCLEOTIDE SEQUENCE [LARGE SCALE GENOMIC DNA]</scope>
    <source>
        <strain evidence="3 5">DSM 784</strain>
    </source>
</reference>
<organism evidence="3 5">
    <name type="scientific">Chitinophaga sancti</name>
    <dbReference type="NCBI Taxonomy" id="1004"/>
    <lineage>
        <taxon>Bacteria</taxon>
        <taxon>Pseudomonadati</taxon>
        <taxon>Bacteroidota</taxon>
        <taxon>Chitinophagia</taxon>
        <taxon>Chitinophagales</taxon>
        <taxon>Chitinophagaceae</taxon>
        <taxon>Chitinophaga</taxon>
    </lineage>
</organism>
<sequence length="85" mass="9618">MDLKTQFETAVADSKTLSEKPSNEILLQLYSLYKQATEGDNTAEPPANPFDFVAKAKYQAWEELRGKTSEAAMEEYIQLVTKLKN</sequence>